<reference evidence="1" key="2">
    <citation type="submission" date="2023-05" db="EMBL/GenBank/DDBJ databases">
        <authorList>
            <person name="Fouks B."/>
        </authorList>
    </citation>
    <scope>NUCLEOTIDE SEQUENCE</scope>
    <source>
        <strain evidence="1">Stay&amp;Tobe</strain>
        <tissue evidence="1">Testes</tissue>
    </source>
</reference>
<keyword evidence="2" id="KW-1185">Reference proteome</keyword>
<proteinExistence type="predicted"/>
<organism evidence="1 2">
    <name type="scientific">Diploptera punctata</name>
    <name type="common">Pacific beetle cockroach</name>
    <dbReference type="NCBI Taxonomy" id="6984"/>
    <lineage>
        <taxon>Eukaryota</taxon>
        <taxon>Metazoa</taxon>
        <taxon>Ecdysozoa</taxon>
        <taxon>Arthropoda</taxon>
        <taxon>Hexapoda</taxon>
        <taxon>Insecta</taxon>
        <taxon>Pterygota</taxon>
        <taxon>Neoptera</taxon>
        <taxon>Polyneoptera</taxon>
        <taxon>Dictyoptera</taxon>
        <taxon>Blattodea</taxon>
        <taxon>Blaberoidea</taxon>
        <taxon>Blaberidae</taxon>
        <taxon>Diplopterinae</taxon>
        <taxon>Diploptera</taxon>
    </lineage>
</organism>
<protein>
    <submittedName>
        <fullName evidence="1">Uncharacterized protein</fullName>
    </submittedName>
</protein>
<name>A0AAD8ERB8_DIPPU</name>
<dbReference type="EMBL" id="JASPKZ010000802">
    <property type="protein sequence ID" value="KAJ9599516.1"/>
    <property type="molecule type" value="Genomic_DNA"/>
</dbReference>
<accession>A0AAD8ERB8</accession>
<gene>
    <name evidence="1" type="ORF">L9F63_009988</name>
</gene>
<evidence type="ECO:0000313" key="2">
    <source>
        <dbReference type="Proteomes" id="UP001233999"/>
    </source>
</evidence>
<sequence>MRVTPLHSRHLRRMEKMSTKSQEVELKFKKLFSTFTPFNLAMDGEDEWMAKMEKNLRSNFYTANTSDDMRSNEIPCDEESISLKNVPTEMRELASNFHNQMMKQVCTFTEMVFQQKKLIRNENTEEVCESLTTEVDKAKLLIQIQSLMAFISNKLNEYRYIKENKILDKKFE</sequence>
<evidence type="ECO:0000313" key="1">
    <source>
        <dbReference type="EMBL" id="KAJ9599516.1"/>
    </source>
</evidence>
<comment type="caution">
    <text evidence="1">The sequence shown here is derived from an EMBL/GenBank/DDBJ whole genome shotgun (WGS) entry which is preliminary data.</text>
</comment>
<reference evidence="1" key="1">
    <citation type="journal article" date="2023" name="IScience">
        <title>Live-bearing cockroach genome reveals convergent evolutionary mechanisms linked to viviparity in insects and beyond.</title>
        <authorList>
            <person name="Fouks B."/>
            <person name="Harrison M.C."/>
            <person name="Mikhailova A.A."/>
            <person name="Marchal E."/>
            <person name="English S."/>
            <person name="Carruthers M."/>
            <person name="Jennings E.C."/>
            <person name="Chiamaka E.L."/>
            <person name="Frigard R.A."/>
            <person name="Pippel M."/>
            <person name="Attardo G.M."/>
            <person name="Benoit J.B."/>
            <person name="Bornberg-Bauer E."/>
            <person name="Tobe S.S."/>
        </authorList>
    </citation>
    <scope>NUCLEOTIDE SEQUENCE</scope>
    <source>
        <strain evidence="1">Stay&amp;Tobe</strain>
    </source>
</reference>
<dbReference type="Proteomes" id="UP001233999">
    <property type="component" value="Unassembled WGS sequence"/>
</dbReference>
<dbReference type="AlphaFoldDB" id="A0AAD8ERB8"/>